<dbReference type="SUPFAM" id="SSF58087">
    <property type="entry name" value="Variant surface glycoprotein (N-terminal domain)"/>
    <property type="match status" value="1"/>
</dbReference>
<feature type="region of interest" description="Disordered" evidence="1">
    <location>
        <begin position="454"/>
        <end position="486"/>
    </location>
</feature>
<feature type="non-terminal residue" evidence="2">
    <location>
        <position position="1"/>
    </location>
</feature>
<dbReference type="EMBL" id="KC611641">
    <property type="protein sequence ID" value="AGH59072.1"/>
    <property type="molecule type" value="Genomic_DNA"/>
</dbReference>
<reference evidence="2" key="2">
    <citation type="journal article" date="2014" name="Mol. Biochem. Parasitol.">
        <title>Capturing the variant surface glycoprotein repertoire (the VSGnome) of Trypanosoma brucei Lister 427.</title>
        <authorList>
            <person name="Cross G.A."/>
            <person name="Kim H.S."/>
            <person name="Wickstead B."/>
        </authorList>
    </citation>
    <scope>NUCLEOTIDE SEQUENCE</scope>
    <source>
        <strain evidence="2">Lister 427</strain>
    </source>
</reference>
<feature type="region of interest" description="Disordered" evidence="1">
    <location>
        <begin position="303"/>
        <end position="325"/>
    </location>
</feature>
<name>M4SWF1_9TRYP</name>
<feature type="compositionally biased region" description="Basic and acidic residues" evidence="1">
    <location>
        <begin position="463"/>
        <end position="486"/>
    </location>
</feature>
<dbReference type="VEuPathDB" id="TriTrypDB:Tb427_000234700"/>
<dbReference type="AlphaFoldDB" id="M4SWF1"/>
<reference evidence="2" key="1">
    <citation type="submission" date="2013-02" db="EMBL/GenBank/DDBJ databases">
        <authorList>
            <person name="Cross G.A.M."/>
            <person name="Kim H.-S."/>
            <person name="Wickstead B."/>
        </authorList>
    </citation>
    <scope>NUCLEOTIDE SEQUENCE</scope>
    <source>
        <strain evidence="2">Lister 427</strain>
    </source>
</reference>
<dbReference type="VEuPathDB" id="TriTrypDB:Tb1125.11.18460"/>
<accession>M4SWF1</accession>
<protein>
    <submittedName>
        <fullName evidence="2">Variant surface glycoprotein 3023</fullName>
    </submittedName>
</protein>
<sequence>NILYISNFLYFSFFLEKDSRSESVSLFLSMQNANEALSQKSQQTTKQIYVLLFVSVATVFQSVATAESKNKAAQAVNHPCAEKRFHEILAEKFKNQLTSADQAVQAARDTQTGWLILKEKLEGTGRTAGISCLIAYAQHLISNAEAEIRSNQPTLRRAAELLMQIAANITTTLTFQAATDLDLGTPAVGGAPTKPSEATVNCKYSNTKLTIKPVKCNGDSDQHKQITDEAMRLINIDELPTITGKYERELALTAQAYAKGSPTSGGTDIQFGMCRAAASADGQLGAANGLGLNLERASATAAATRTTTTADSSGKCPHDDDSKDRSDTQILINAVCKARQTMIKHAPDLQAVALPLLSADPTFRSIAALTLLDNGASGADTSEANKALTAAINAALGPDQEAFKRNYITALSEPKLELNLKNGKIEGTLAQIAKVPQAARAIVYYTGLSIQNRNKKRTQTPIQDKKLSDKCKEDTEESKCTEDTNCEHKDGKYQVKEGVKVEGK</sequence>
<evidence type="ECO:0000256" key="1">
    <source>
        <dbReference type="SAM" id="MobiDB-lite"/>
    </source>
</evidence>
<feature type="compositionally biased region" description="Basic and acidic residues" evidence="1">
    <location>
        <begin position="316"/>
        <end position="325"/>
    </location>
</feature>
<proteinExistence type="predicted"/>
<organism evidence="2">
    <name type="scientific">Trypanosoma brucei</name>
    <dbReference type="NCBI Taxonomy" id="5691"/>
    <lineage>
        <taxon>Eukaryota</taxon>
        <taxon>Discoba</taxon>
        <taxon>Euglenozoa</taxon>
        <taxon>Kinetoplastea</taxon>
        <taxon>Metakinetoplastina</taxon>
        <taxon>Trypanosomatida</taxon>
        <taxon>Trypanosomatidae</taxon>
        <taxon>Trypanosoma</taxon>
    </lineage>
</organism>
<evidence type="ECO:0000313" key="2">
    <source>
        <dbReference type="EMBL" id="AGH59072.1"/>
    </source>
</evidence>